<dbReference type="InterPro" id="IPR013783">
    <property type="entry name" value="Ig-like_fold"/>
</dbReference>
<evidence type="ECO:0000313" key="6">
    <source>
        <dbReference type="Proteomes" id="UP000563094"/>
    </source>
</evidence>
<dbReference type="GO" id="GO:0008422">
    <property type="term" value="F:beta-glucosidase activity"/>
    <property type="evidence" value="ECO:0007669"/>
    <property type="project" value="UniProtKB-EC"/>
</dbReference>
<feature type="chain" id="PRO_5032799363" evidence="3">
    <location>
        <begin position="20"/>
        <end position="734"/>
    </location>
</feature>
<dbReference type="SUPFAM" id="SSF51445">
    <property type="entry name" value="(Trans)glycosidases"/>
    <property type="match status" value="1"/>
</dbReference>
<keyword evidence="2 5" id="KW-0378">Hydrolase</keyword>
<dbReference type="Gene3D" id="3.20.20.300">
    <property type="entry name" value="Glycoside hydrolase, family 3, N-terminal domain"/>
    <property type="match status" value="1"/>
</dbReference>
<feature type="domain" description="Fibronectin type III-like" evidence="4">
    <location>
        <begin position="651"/>
        <end position="721"/>
    </location>
</feature>
<evidence type="ECO:0000259" key="4">
    <source>
        <dbReference type="SMART" id="SM01217"/>
    </source>
</evidence>
<dbReference type="Pfam" id="PF14310">
    <property type="entry name" value="Fn3-like"/>
    <property type="match status" value="1"/>
</dbReference>
<dbReference type="InterPro" id="IPR026891">
    <property type="entry name" value="Fn3-like"/>
</dbReference>
<evidence type="ECO:0000256" key="3">
    <source>
        <dbReference type="SAM" id="SignalP"/>
    </source>
</evidence>
<comment type="similarity">
    <text evidence="1">Belongs to the glycosyl hydrolase 3 family.</text>
</comment>
<dbReference type="InterPro" id="IPR036881">
    <property type="entry name" value="Glyco_hydro_3_C_sf"/>
</dbReference>
<dbReference type="Gene3D" id="2.60.40.10">
    <property type="entry name" value="Immunoglobulins"/>
    <property type="match status" value="1"/>
</dbReference>
<accession>A0A839GJR9</accession>
<keyword evidence="5" id="KW-0326">Glycosidase</keyword>
<dbReference type="Proteomes" id="UP000563094">
    <property type="component" value="Unassembled WGS sequence"/>
</dbReference>
<dbReference type="InterPro" id="IPR001764">
    <property type="entry name" value="Glyco_hydro_3_N"/>
</dbReference>
<dbReference type="Pfam" id="PF00933">
    <property type="entry name" value="Glyco_hydro_3"/>
    <property type="match status" value="1"/>
</dbReference>
<dbReference type="RefSeq" id="WP_182511517.1">
    <property type="nucleotide sequence ID" value="NZ_JACJIQ010000001.1"/>
</dbReference>
<comment type="caution">
    <text evidence="5">The sequence shown here is derived from an EMBL/GenBank/DDBJ whole genome shotgun (WGS) entry which is preliminary data.</text>
</comment>
<dbReference type="InterPro" id="IPR017853">
    <property type="entry name" value="GH"/>
</dbReference>
<evidence type="ECO:0000256" key="1">
    <source>
        <dbReference type="ARBA" id="ARBA00005336"/>
    </source>
</evidence>
<keyword evidence="6" id="KW-1185">Reference proteome</keyword>
<dbReference type="Pfam" id="PF01915">
    <property type="entry name" value="Glyco_hydro_3_C"/>
    <property type="match status" value="1"/>
</dbReference>
<dbReference type="PANTHER" id="PTHR42715">
    <property type="entry name" value="BETA-GLUCOSIDASE"/>
    <property type="match status" value="1"/>
</dbReference>
<dbReference type="Gene3D" id="3.40.50.1700">
    <property type="entry name" value="Glycoside hydrolase family 3 C-terminal domain"/>
    <property type="match status" value="1"/>
</dbReference>
<dbReference type="PRINTS" id="PR00133">
    <property type="entry name" value="GLHYDRLASE3"/>
</dbReference>
<name>A0A839GJR9_9BACT</name>
<organism evidence="5 6">
    <name type="scientific">Rufibacter quisquiliarum</name>
    <dbReference type="NCBI Taxonomy" id="1549639"/>
    <lineage>
        <taxon>Bacteria</taxon>
        <taxon>Pseudomonadati</taxon>
        <taxon>Bacteroidota</taxon>
        <taxon>Cytophagia</taxon>
        <taxon>Cytophagales</taxon>
        <taxon>Hymenobacteraceae</taxon>
        <taxon>Rufibacter</taxon>
    </lineage>
</organism>
<dbReference type="EC" id="3.2.1.21" evidence="5"/>
<gene>
    <name evidence="5" type="ORF">FHS90_000532</name>
</gene>
<dbReference type="GO" id="GO:0005975">
    <property type="term" value="P:carbohydrate metabolic process"/>
    <property type="evidence" value="ECO:0007669"/>
    <property type="project" value="InterPro"/>
</dbReference>
<dbReference type="InterPro" id="IPR050288">
    <property type="entry name" value="Cellulose_deg_GH3"/>
</dbReference>
<dbReference type="EMBL" id="JACJIQ010000001">
    <property type="protein sequence ID" value="MBA9075835.1"/>
    <property type="molecule type" value="Genomic_DNA"/>
</dbReference>
<sequence>MKAFVFTLAAVLTVSSLFAQRVDEKELQPLSAFKNFPQGAVYQNTSLSPEARARDVLKHLTFEEKLSLTGGYKSFCFPGVARLGLRPAIMADASQGIRLQTIASKANSTSFPPMLALAATWNPALAQAFGKNIGEECKAHGVDFLLGPGINLQRLSVGGRNYEYMGEDPLLTSVIAVNYINGLQSQGVIATAKHFIANDQEFVRHIASSDLDERTLREIYLKPWEAVVKQARVRAIMTGNNAINGIPASMHQPLLNDVMRREFGFTGVTMTDWQNTNYHPDLQYLVARSGQTLLMANNATFAKYIQDFVARYPARKAEVEADLDFMVYPNLYTLFEAGVYDRAPTDKALLNTLPAHKETARQCAEEAICLLKNETNVLPVQRSKKVLLMGENELHSGTGSGFVAGYDHTSFAEGLKKTYGQNFEEAEKPTDAQIKNANVVLFRLNKKAGEGYDVPFEEPQGVNAEIARVAALNPNVVVLISSANGLPMPWLGQVKGVLWTFFLGQERGNALANIISGKVSPSGRLPFTLEKDFQDSPDPDFNFLGGKPYWQGNNNHYKEYWKGNEKNSRKEIAKYVKPHQLVHLPYDEGVFMGYRWFDKQQKEVLFPFGYGLSYTSFTYTNPKISKATLSGQDSVQVQFTLKNTGKQAAAEVVQLYVSDKEASVDRPVRELKDFQKVYLKPGQSQTVSFWVNRQDLSFWDTPTHSWKAEPGAFELSVGSSSRALRFTQVFTLEK</sequence>
<dbReference type="AlphaFoldDB" id="A0A839GJR9"/>
<evidence type="ECO:0000313" key="5">
    <source>
        <dbReference type="EMBL" id="MBA9075835.1"/>
    </source>
</evidence>
<dbReference type="SUPFAM" id="SSF52279">
    <property type="entry name" value="Beta-D-glucan exohydrolase, C-terminal domain"/>
    <property type="match status" value="1"/>
</dbReference>
<dbReference type="PANTHER" id="PTHR42715:SF10">
    <property type="entry name" value="BETA-GLUCOSIDASE"/>
    <property type="match status" value="1"/>
</dbReference>
<evidence type="ECO:0000256" key="2">
    <source>
        <dbReference type="ARBA" id="ARBA00022801"/>
    </source>
</evidence>
<protein>
    <submittedName>
        <fullName evidence="5">Beta-glucosidase</fullName>
        <ecNumber evidence="5">3.2.1.21</ecNumber>
    </submittedName>
</protein>
<dbReference type="InterPro" id="IPR036962">
    <property type="entry name" value="Glyco_hydro_3_N_sf"/>
</dbReference>
<feature type="signal peptide" evidence="3">
    <location>
        <begin position="1"/>
        <end position="19"/>
    </location>
</feature>
<keyword evidence="3" id="KW-0732">Signal</keyword>
<dbReference type="SMART" id="SM01217">
    <property type="entry name" value="Fn3_like"/>
    <property type="match status" value="1"/>
</dbReference>
<dbReference type="InterPro" id="IPR002772">
    <property type="entry name" value="Glyco_hydro_3_C"/>
</dbReference>
<reference evidence="5 6" key="1">
    <citation type="submission" date="2020-08" db="EMBL/GenBank/DDBJ databases">
        <title>Genomic Encyclopedia of Type Strains, Phase IV (KMG-IV): sequencing the most valuable type-strain genomes for metagenomic binning, comparative biology and taxonomic classification.</title>
        <authorList>
            <person name="Goeker M."/>
        </authorList>
    </citation>
    <scope>NUCLEOTIDE SEQUENCE [LARGE SCALE GENOMIC DNA]</scope>
    <source>
        <strain evidence="5 6">DSM 29854</strain>
    </source>
</reference>
<dbReference type="FunFam" id="2.60.40.10:FF:000495">
    <property type="entry name" value="Periplasmic beta-glucosidase"/>
    <property type="match status" value="1"/>
</dbReference>
<proteinExistence type="inferred from homology"/>